<dbReference type="InterPro" id="IPR046947">
    <property type="entry name" value="LytR-like"/>
</dbReference>
<dbReference type="RefSeq" id="WP_023162053.1">
    <property type="nucleotide sequence ID" value="NC_022592.1"/>
</dbReference>
<dbReference type="PANTHER" id="PTHR37299">
    <property type="entry name" value="TRANSCRIPTIONAL REGULATOR-RELATED"/>
    <property type="match status" value="1"/>
</dbReference>
<accession>A0ABN4BCP2</accession>
<evidence type="ECO:0000259" key="5">
    <source>
        <dbReference type="PROSITE" id="PS50930"/>
    </source>
</evidence>
<feature type="domain" description="Response regulatory" evidence="4">
    <location>
        <begin position="3"/>
        <end position="119"/>
    </location>
</feature>
<dbReference type="SUPFAM" id="SSF52172">
    <property type="entry name" value="CheY-like"/>
    <property type="match status" value="1"/>
</dbReference>
<dbReference type="Gene3D" id="2.40.50.1020">
    <property type="entry name" value="LytTr DNA-binding domain"/>
    <property type="match status" value="1"/>
</dbReference>
<dbReference type="SMART" id="SM00850">
    <property type="entry name" value="LytTR"/>
    <property type="match status" value="1"/>
</dbReference>
<dbReference type="InterPro" id="IPR001789">
    <property type="entry name" value="Sig_transdc_resp-reg_receiver"/>
</dbReference>
<name>A0ABN4BCP2_9CLOT</name>
<evidence type="ECO:0000259" key="4">
    <source>
        <dbReference type="PROSITE" id="PS50110"/>
    </source>
</evidence>
<reference evidence="7" key="1">
    <citation type="journal article" date="2014" name="Biotechnol. Biofuels">
        <title>Comparison of single-molecule sequencing and hybrid approaches for finishing the genome of Clostridium autoethanogenum and analysis of CRISPR systems in industrial relevant Clostridia.</title>
        <authorList>
            <person name="Brown S.D."/>
            <person name="Nagaraju S."/>
            <person name="Utturkar S."/>
            <person name="De Tissera S."/>
            <person name="Segovia S."/>
            <person name="Mitchell W."/>
            <person name="Land M.L."/>
            <person name="Dassanayake A."/>
            <person name="Kopke M."/>
        </authorList>
    </citation>
    <scope>NUCLEOTIDE SEQUENCE [LARGE SCALE GENOMIC DNA]</scope>
    <source>
        <strain evidence="7">DSM 10061</strain>
    </source>
</reference>
<comment type="function">
    <text evidence="2">May play the central regulatory role in sporulation. It may be an element of the effector pathway responsible for the activation of sporulation genes in response to nutritional stress. Spo0A may act in concert with spo0H (a sigma factor) to control the expression of some genes that are critical to the sporulation process.</text>
</comment>
<keyword evidence="3" id="KW-0597">Phosphoprotein</keyword>
<proteinExistence type="predicted"/>
<dbReference type="InterPro" id="IPR007492">
    <property type="entry name" value="LytTR_DNA-bd_dom"/>
</dbReference>
<dbReference type="Pfam" id="PF00072">
    <property type="entry name" value="Response_reg"/>
    <property type="match status" value="1"/>
</dbReference>
<feature type="modified residue" description="4-aspartylphosphate" evidence="3">
    <location>
        <position position="56"/>
    </location>
</feature>
<dbReference type="InterPro" id="IPR011006">
    <property type="entry name" value="CheY-like_superfamily"/>
</dbReference>
<evidence type="ECO:0000313" key="6">
    <source>
        <dbReference type="EMBL" id="AGY75231.1"/>
    </source>
</evidence>
<feature type="domain" description="HTH LytTR-type" evidence="5">
    <location>
        <begin position="129"/>
        <end position="228"/>
    </location>
</feature>
<evidence type="ECO:0000256" key="2">
    <source>
        <dbReference type="ARBA" id="ARBA00024867"/>
    </source>
</evidence>
<dbReference type="GO" id="GO:0003677">
    <property type="term" value="F:DNA binding"/>
    <property type="evidence" value="ECO:0007669"/>
    <property type="project" value="UniProtKB-KW"/>
</dbReference>
<keyword evidence="7" id="KW-1185">Reference proteome</keyword>
<protein>
    <recommendedName>
        <fullName evidence="1">Stage 0 sporulation protein A homolog</fullName>
    </recommendedName>
</protein>
<dbReference type="EMBL" id="CP006763">
    <property type="protein sequence ID" value="AGY75231.1"/>
    <property type="molecule type" value="Genomic_DNA"/>
</dbReference>
<evidence type="ECO:0000256" key="3">
    <source>
        <dbReference type="PROSITE-ProRule" id="PRU00169"/>
    </source>
</evidence>
<evidence type="ECO:0000256" key="1">
    <source>
        <dbReference type="ARBA" id="ARBA00018672"/>
    </source>
</evidence>
<dbReference type="Gene3D" id="3.40.50.2300">
    <property type="match status" value="1"/>
</dbReference>
<keyword evidence="6" id="KW-0238">DNA-binding</keyword>
<dbReference type="Pfam" id="PF04397">
    <property type="entry name" value="LytTR"/>
    <property type="match status" value="1"/>
</dbReference>
<organism evidence="6 7">
    <name type="scientific">Clostridium autoethanogenum DSM 10061</name>
    <dbReference type="NCBI Taxonomy" id="1341692"/>
    <lineage>
        <taxon>Bacteria</taxon>
        <taxon>Bacillati</taxon>
        <taxon>Bacillota</taxon>
        <taxon>Clostridia</taxon>
        <taxon>Eubacteriales</taxon>
        <taxon>Clostridiaceae</taxon>
        <taxon>Clostridium</taxon>
    </lineage>
</organism>
<dbReference type="PANTHER" id="PTHR37299:SF1">
    <property type="entry name" value="STAGE 0 SPORULATION PROTEIN A HOMOLOG"/>
    <property type="match status" value="1"/>
</dbReference>
<sequence length="235" mass="27851">MLKIGLCDDEECHRIQISGMLKKALELKNTMYSIFQYENGEDLLQSKLKMNLYFLDIGMDKLSGIETAKKIRALNKEAIIIFITALKEYVFEAFDVRAFHYILKPISEEKLRNVLYSALTQIDETDNFILAKTISQCTKIFVKDILYIESQLRKIKIHTTYDVIEYYHKLSDIEDELKNFNFFKCHRSYIVNLKYVKSYDNVFITLKNEEKIYISKYKLSDFSKAFMYYLKSLGQ</sequence>
<gene>
    <name evidence="6" type="ORF">CAETHG_1006</name>
</gene>
<dbReference type="Proteomes" id="UP000017590">
    <property type="component" value="Chromosome"/>
</dbReference>
<dbReference type="PROSITE" id="PS50110">
    <property type="entry name" value="RESPONSE_REGULATORY"/>
    <property type="match status" value="1"/>
</dbReference>
<evidence type="ECO:0000313" key="7">
    <source>
        <dbReference type="Proteomes" id="UP000017590"/>
    </source>
</evidence>
<dbReference type="PROSITE" id="PS50930">
    <property type="entry name" value="HTH_LYTTR"/>
    <property type="match status" value="1"/>
</dbReference>
<dbReference type="SMART" id="SM00448">
    <property type="entry name" value="REC"/>
    <property type="match status" value="1"/>
</dbReference>